<organism evidence="7 8">
    <name type="scientific">Eisenbergiella massiliensis</name>
    <dbReference type="NCBI Taxonomy" id="1720294"/>
    <lineage>
        <taxon>Bacteria</taxon>
        <taxon>Bacillati</taxon>
        <taxon>Bacillota</taxon>
        <taxon>Clostridia</taxon>
        <taxon>Lachnospirales</taxon>
        <taxon>Lachnospiraceae</taxon>
        <taxon>Eisenbergiella</taxon>
    </lineage>
</organism>
<evidence type="ECO:0000256" key="5">
    <source>
        <dbReference type="ARBA" id="ARBA00022691"/>
    </source>
</evidence>
<dbReference type="Pfam" id="PF00590">
    <property type="entry name" value="TP_methylase"/>
    <property type="match status" value="1"/>
</dbReference>
<dbReference type="CDD" id="cd02440">
    <property type="entry name" value="AdoMet_MTases"/>
    <property type="match status" value="1"/>
</dbReference>
<feature type="domain" description="Tetrapyrrole methylase" evidence="6">
    <location>
        <begin position="321"/>
        <end position="516"/>
    </location>
</feature>
<keyword evidence="3 7" id="KW-0489">Methyltransferase</keyword>
<dbReference type="PROSITE" id="PS01131">
    <property type="entry name" value="RRNA_A_DIMETH"/>
    <property type="match status" value="1"/>
</dbReference>
<evidence type="ECO:0000313" key="7">
    <source>
        <dbReference type="EMBL" id="RGE64394.1"/>
    </source>
</evidence>
<keyword evidence="5" id="KW-0949">S-adenosyl-L-methionine</keyword>
<sequence length="729" mass="78352">MIQKVMLFAGTTEGRLLCEFLSEKNIKACVCVTTSYGEQLLPSGENMEICTGALDRAQMEEKLSSFGPQLVIDATHPYARLATENIRAACGFLNLPYIRVVRESCGEEKNGSEMAVVAGETAWPEITDITQKIGGQEESRLLTEADSMEEAAKLLEKMEGNILVTTGSKELEALRGLPGFAKRIFARILPQPEMVQKCMEMGLSGRHIICMQGPFSEEMNYAMLRETNARILLTKESGAAGGFPEKLRGAKRAGAAVVVVKRPVEEEGCSVEEVKALLQNGGRDTGSDGRPDNSQALLSGDTSAAVQIDGGNTVPCLRQNISILGIGMGSADSMTEGVKKLLSRAGLVAGAGRMLNACGLTEGTADGRRVLCAWEPDIICRAIEESGEAQTAVLMSGDSGFYSGTKKLLQALEAYREQMKGRREVTIHVEPGISSLSYFASKLQISWEDAKILSCHGKEENLLAAVAGHRKTFVLTEGQTGEICAELTAGGLGDTLVYEGTNLSGPGETIRKYPAREYRREGMDGLTVLFLINDRYSRFPVTGIPEESFLRGRVPMTKSEVRSVILSKLSVKEEDIVYDCGAGTGSVSVELALAAGKGRVYAVECDPEGIELIRRNGEKFGCRNLTAVEGMAPQVLEGLPAPDAVFIGGTKGRLSGILEALRQKKKPMRICLSAVTLETVSEALGCVESFRLQNAGACQIAVTGLQPIGGLHMLKAQNPIFLIWGDLTE</sequence>
<dbReference type="PANTHER" id="PTHR43182:SF1">
    <property type="entry name" value="COBALT-PRECORRIN-7 C(5)-METHYLTRANSFERASE"/>
    <property type="match status" value="1"/>
</dbReference>
<keyword evidence="8" id="KW-1185">Reference proteome</keyword>
<dbReference type="GeneID" id="97986238"/>
<name>A0A3E3IBF8_9FIRM</name>
<dbReference type="InterPro" id="IPR012818">
    <property type="entry name" value="CbiE"/>
</dbReference>
<dbReference type="NCBIfam" id="TIGR02467">
    <property type="entry name" value="CbiE"/>
    <property type="match status" value="1"/>
</dbReference>
<dbReference type="InterPro" id="IPR014008">
    <property type="entry name" value="Cbl_synth_MTase_CbiT"/>
</dbReference>
<dbReference type="EMBL" id="QVLV01000002">
    <property type="protein sequence ID" value="RGE64394.1"/>
    <property type="molecule type" value="Genomic_DNA"/>
</dbReference>
<evidence type="ECO:0000256" key="4">
    <source>
        <dbReference type="ARBA" id="ARBA00022679"/>
    </source>
</evidence>
<dbReference type="GO" id="GO:0016994">
    <property type="term" value="F:precorrin-6A reductase activity"/>
    <property type="evidence" value="ECO:0007669"/>
    <property type="project" value="InterPro"/>
</dbReference>
<dbReference type="Gene3D" id="3.40.50.150">
    <property type="entry name" value="Vaccinia Virus protein VP39"/>
    <property type="match status" value="1"/>
</dbReference>
<comment type="caution">
    <text evidence="7">The sequence shown here is derived from an EMBL/GenBank/DDBJ whole genome shotgun (WGS) entry which is preliminary data.</text>
</comment>
<dbReference type="InterPro" id="IPR014777">
    <property type="entry name" value="4pyrrole_Mease_sub1"/>
</dbReference>
<evidence type="ECO:0000259" key="6">
    <source>
        <dbReference type="Pfam" id="PF00590"/>
    </source>
</evidence>
<dbReference type="SUPFAM" id="SSF53335">
    <property type="entry name" value="S-adenosyl-L-methionine-dependent methyltransferases"/>
    <property type="match status" value="1"/>
</dbReference>
<accession>A0A3E3IBF8</accession>
<evidence type="ECO:0000256" key="1">
    <source>
        <dbReference type="ARBA" id="ARBA00004953"/>
    </source>
</evidence>
<dbReference type="PANTHER" id="PTHR43182">
    <property type="entry name" value="COBALT-PRECORRIN-6B C(15)-METHYLTRANSFERASE (DECARBOXYLATING)"/>
    <property type="match status" value="1"/>
</dbReference>
<dbReference type="UniPathway" id="UPA00148"/>
<dbReference type="InterPro" id="IPR035996">
    <property type="entry name" value="4pyrrol_Methylase_sf"/>
</dbReference>
<dbReference type="GO" id="GO:0008276">
    <property type="term" value="F:protein methyltransferase activity"/>
    <property type="evidence" value="ECO:0007669"/>
    <property type="project" value="InterPro"/>
</dbReference>
<comment type="pathway">
    <text evidence="1">Cofactor biosynthesis; adenosylcobalamin biosynthesis.</text>
</comment>
<dbReference type="Gene3D" id="3.40.1010.10">
    <property type="entry name" value="Cobalt-precorrin-4 Transmethylase, Domain 1"/>
    <property type="match status" value="1"/>
</dbReference>
<reference evidence="7" key="1">
    <citation type="submission" date="2018-08" db="EMBL/GenBank/DDBJ databases">
        <title>A genome reference for cultivated species of the human gut microbiota.</title>
        <authorList>
            <person name="Zou Y."/>
            <person name="Xue W."/>
            <person name="Luo G."/>
        </authorList>
    </citation>
    <scope>NUCLEOTIDE SEQUENCE [LARGE SCALE GENOMIC DNA]</scope>
    <source>
        <strain evidence="7">TF05-5AC</strain>
    </source>
</reference>
<dbReference type="GO" id="GO:0009236">
    <property type="term" value="P:cobalamin biosynthetic process"/>
    <property type="evidence" value="ECO:0007669"/>
    <property type="project" value="UniProtKB-UniPathway"/>
</dbReference>
<dbReference type="NCBIfam" id="TIGR02469">
    <property type="entry name" value="CbiT"/>
    <property type="match status" value="1"/>
</dbReference>
<dbReference type="Proteomes" id="UP000260812">
    <property type="component" value="Unassembled WGS sequence"/>
</dbReference>
<dbReference type="Pfam" id="PF02571">
    <property type="entry name" value="CbiJ"/>
    <property type="match status" value="1"/>
</dbReference>
<evidence type="ECO:0000313" key="8">
    <source>
        <dbReference type="Proteomes" id="UP000260812"/>
    </source>
</evidence>
<dbReference type="InterPro" id="IPR050714">
    <property type="entry name" value="Cobalamin_biosynth_MTase"/>
</dbReference>
<keyword evidence="2" id="KW-0169">Cobalamin biosynthesis</keyword>
<proteinExistence type="predicted"/>
<dbReference type="RefSeq" id="WP_117543973.1">
    <property type="nucleotide sequence ID" value="NZ_QVLV01000002.1"/>
</dbReference>
<dbReference type="InterPro" id="IPR029063">
    <property type="entry name" value="SAM-dependent_MTases_sf"/>
</dbReference>
<dbReference type="InterPro" id="IPR000878">
    <property type="entry name" value="4pyrrol_Mease"/>
</dbReference>
<dbReference type="CDD" id="cd11644">
    <property type="entry name" value="Precorrin-6Y-MT"/>
    <property type="match status" value="1"/>
</dbReference>
<evidence type="ECO:0000256" key="3">
    <source>
        <dbReference type="ARBA" id="ARBA00022603"/>
    </source>
</evidence>
<keyword evidence="4 7" id="KW-0808">Transferase</keyword>
<evidence type="ECO:0000256" key="2">
    <source>
        <dbReference type="ARBA" id="ARBA00022573"/>
    </source>
</evidence>
<dbReference type="GO" id="GO:0000179">
    <property type="term" value="F:rRNA (adenine-N6,N6-)-dimethyltransferase activity"/>
    <property type="evidence" value="ECO:0007669"/>
    <property type="project" value="InterPro"/>
</dbReference>
<dbReference type="SUPFAM" id="SSF53790">
    <property type="entry name" value="Tetrapyrrole methylase"/>
    <property type="match status" value="1"/>
</dbReference>
<protein>
    <submittedName>
        <fullName evidence="7">Precorrin-6Y C5,15-methyltransferase (Decarboxylating) subunit CbiT</fullName>
    </submittedName>
</protein>
<dbReference type="PROSITE" id="PS51014">
    <property type="entry name" value="COBK_CBIJ"/>
    <property type="match status" value="1"/>
</dbReference>
<dbReference type="InterPro" id="IPR020596">
    <property type="entry name" value="rRNA_Ade_Mease_Trfase_CS"/>
</dbReference>
<dbReference type="InterPro" id="IPR003723">
    <property type="entry name" value="Precorrin-6x_reduct"/>
</dbReference>
<gene>
    <name evidence="7" type="primary">cbiT</name>
    <name evidence="7" type="ORF">DXC51_04895</name>
</gene>
<dbReference type="AlphaFoldDB" id="A0A3E3IBF8"/>